<dbReference type="AlphaFoldDB" id="A0A1Y1M3Z7"/>
<accession>A0A1Y1M3Z7</accession>
<sequence>MKEDPVAGNVDCHGEKEPERVPRVKRNEDGAQAHRTATVGELIEHGAKFRALIEVSRGVSIEGVEKGGEDVASGRHYVIRGHKVKGDDREDYPPVTDNVWHKEEYIFRTHFCSFNFTFPLLWFRIDLI</sequence>
<organism evidence="2">
    <name type="scientific">Photinus pyralis</name>
    <name type="common">Common eastern firefly</name>
    <name type="synonym">Lampyris pyralis</name>
    <dbReference type="NCBI Taxonomy" id="7054"/>
    <lineage>
        <taxon>Eukaryota</taxon>
        <taxon>Metazoa</taxon>
        <taxon>Ecdysozoa</taxon>
        <taxon>Arthropoda</taxon>
        <taxon>Hexapoda</taxon>
        <taxon>Insecta</taxon>
        <taxon>Pterygota</taxon>
        <taxon>Neoptera</taxon>
        <taxon>Endopterygota</taxon>
        <taxon>Coleoptera</taxon>
        <taxon>Polyphaga</taxon>
        <taxon>Elateriformia</taxon>
        <taxon>Elateroidea</taxon>
        <taxon>Lampyridae</taxon>
        <taxon>Lampyrinae</taxon>
        <taxon>Photinus</taxon>
    </lineage>
</organism>
<evidence type="ECO:0000313" key="2">
    <source>
        <dbReference type="EMBL" id="JAV77927.1"/>
    </source>
</evidence>
<reference evidence="2" key="1">
    <citation type="journal article" date="2016" name="Sci. Rep.">
        <title>Molecular characterization of firefly nuptial gifts: a multi-omics approach sheds light on postcopulatory sexual selection.</title>
        <authorList>
            <person name="Al-Wathiqui N."/>
            <person name="Fallon T.R."/>
            <person name="South A."/>
            <person name="Weng J.K."/>
            <person name="Lewis S.M."/>
        </authorList>
    </citation>
    <scope>NUCLEOTIDE SEQUENCE</scope>
</reference>
<proteinExistence type="predicted"/>
<name>A0A1Y1M3Z7_PHOPY</name>
<protein>
    <submittedName>
        <fullName evidence="2">Uncharacterized protein</fullName>
    </submittedName>
</protein>
<feature type="region of interest" description="Disordered" evidence="1">
    <location>
        <begin position="1"/>
        <end position="32"/>
    </location>
</feature>
<dbReference type="EMBL" id="GEZM01045089">
    <property type="protein sequence ID" value="JAV77927.1"/>
    <property type="molecule type" value="Transcribed_RNA"/>
</dbReference>
<feature type="compositionally biased region" description="Basic and acidic residues" evidence="1">
    <location>
        <begin position="12"/>
        <end position="32"/>
    </location>
</feature>
<evidence type="ECO:0000256" key="1">
    <source>
        <dbReference type="SAM" id="MobiDB-lite"/>
    </source>
</evidence>